<dbReference type="PANTHER" id="PTHR30576">
    <property type="entry name" value="COLANIC BIOSYNTHESIS UDP-GLUCOSE LIPID CARRIER TRANSFERASE"/>
    <property type="match status" value="1"/>
</dbReference>
<feature type="transmembrane region" description="Helical" evidence="7">
    <location>
        <begin position="269"/>
        <end position="290"/>
    </location>
</feature>
<keyword evidence="6 7" id="KW-0472">Membrane</keyword>
<evidence type="ECO:0000256" key="2">
    <source>
        <dbReference type="ARBA" id="ARBA00006464"/>
    </source>
</evidence>
<keyword evidence="10" id="KW-1185">Reference proteome</keyword>
<comment type="subcellular location">
    <subcellularLocation>
        <location evidence="1">Membrane</location>
        <topology evidence="1">Multi-pass membrane protein</topology>
    </subcellularLocation>
</comment>
<dbReference type="InterPro" id="IPR017475">
    <property type="entry name" value="EPS_sugar_tfrase"/>
</dbReference>
<dbReference type="InterPro" id="IPR003362">
    <property type="entry name" value="Bact_transf"/>
</dbReference>
<dbReference type="GO" id="GO:0016780">
    <property type="term" value="F:phosphotransferase activity, for other substituted phosphate groups"/>
    <property type="evidence" value="ECO:0007669"/>
    <property type="project" value="TreeGrafter"/>
</dbReference>
<dbReference type="NCBIfam" id="TIGR03025">
    <property type="entry name" value="EPS_sugtrans"/>
    <property type="match status" value="1"/>
</dbReference>
<feature type="transmembrane region" description="Helical" evidence="7">
    <location>
        <begin position="30"/>
        <end position="52"/>
    </location>
</feature>
<protein>
    <submittedName>
        <fullName evidence="9">Exopolysaccharide biosynthesis polyprenyl glycosylphosphotransferase</fullName>
    </submittedName>
</protein>
<evidence type="ECO:0000256" key="7">
    <source>
        <dbReference type="SAM" id="Phobius"/>
    </source>
</evidence>
<evidence type="ECO:0000256" key="1">
    <source>
        <dbReference type="ARBA" id="ARBA00004141"/>
    </source>
</evidence>
<comment type="caution">
    <text evidence="9">The sequence shown here is derived from an EMBL/GenBank/DDBJ whole genome shotgun (WGS) entry which is preliminary data.</text>
</comment>
<feature type="transmembrane region" description="Helical" evidence="7">
    <location>
        <begin position="91"/>
        <end position="113"/>
    </location>
</feature>
<dbReference type="PANTHER" id="PTHR30576:SF10">
    <property type="entry name" value="SLL5057 PROTEIN"/>
    <property type="match status" value="1"/>
</dbReference>
<dbReference type="Pfam" id="PF02397">
    <property type="entry name" value="Bac_transf"/>
    <property type="match status" value="1"/>
</dbReference>
<proteinExistence type="inferred from homology"/>
<sequence>MLIDLVCIQLSLLITCSFYTELSGGWQNILYLRIAVVAGMVHFFVVFMTSNYQNVMRQGYYKELVAVIQHTVLVTGSTVLCLYLMKCLQNYRRSIFLVNGILQILFCYTGHVLRKINLQKRRGLNRGSASVLLISRNESADEFVKLVLKNNLKEDIYICGIAILDASRIGGRIENIPIVADRESTTGYLQNHWVDEVFFNKDVLLNEKKAVDNIFDVCMEMGLTVHTQLVTENVMADYIVERFAGDIVLTYGLKLVSTKQLFLKRCMDIVGGMIGCILTGILYLILAPLIKRKSPGPAIFSQIRVGKNGKYFRIYKFRSMYMDAEERKKEFFAQNKMKDERMFKMTDDPRVIKGIGNFIRKTSLDEFPQFWNVLKGDMSLVGTRPPTKDEWEKYELHHKQRMSIKPGITGMWQVNGRSEITDFEEVVKLDTAYIMNWNLGMDIKILLKTLYVVIKRCGAE</sequence>
<feature type="transmembrane region" description="Helical" evidence="7">
    <location>
        <begin position="64"/>
        <end position="85"/>
    </location>
</feature>
<reference evidence="9" key="1">
    <citation type="submission" date="2009-07" db="EMBL/GenBank/DDBJ databases">
        <authorList>
            <person name="Weinstock G."/>
            <person name="Sodergren E."/>
            <person name="Clifton S."/>
            <person name="Fulton L."/>
            <person name="Fulton B."/>
            <person name="Courtney L."/>
            <person name="Fronick C."/>
            <person name="Harrison M."/>
            <person name="Strong C."/>
            <person name="Farmer C."/>
            <person name="Delahaunty K."/>
            <person name="Markovic C."/>
            <person name="Hall O."/>
            <person name="Minx P."/>
            <person name="Tomlinson C."/>
            <person name="Mitreva M."/>
            <person name="Nelson J."/>
            <person name="Hou S."/>
            <person name="Wollam A."/>
            <person name="Pepin K.H."/>
            <person name="Johnson M."/>
            <person name="Bhonagiri V."/>
            <person name="Nash W.E."/>
            <person name="Warren W."/>
            <person name="Chinwalla A."/>
            <person name="Mardis E.R."/>
            <person name="Wilson R.K."/>
        </authorList>
    </citation>
    <scope>NUCLEOTIDE SEQUENCE [LARGE SCALE GENOMIC DNA]</scope>
    <source>
        <strain evidence="9">DSM 14469</strain>
    </source>
</reference>
<dbReference type="Pfam" id="PF13727">
    <property type="entry name" value="CoA_binding_3"/>
    <property type="match status" value="1"/>
</dbReference>
<feature type="domain" description="Bacterial sugar transferase" evidence="8">
    <location>
        <begin position="264"/>
        <end position="455"/>
    </location>
</feature>
<evidence type="ECO:0000259" key="8">
    <source>
        <dbReference type="Pfam" id="PF02397"/>
    </source>
</evidence>
<keyword evidence="5 7" id="KW-1133">Transmembrane helix</keyword>
<name>C6LCS3_9FIRM</name>
<dbReference type="GO" id="GO:0016020">
    <property type="term" value="C:membrane"/>
    <property type="evidence" value="ECO:0007669"/>
    <property type="project" value="UniProtKB-SubCell"/>
</dbReference>
<evidence type="ECO:0000313" key="9">
    <source>
        <dbReference type="EMBL" id="EET61737.1"/>
    </source>
</evidence>
<accession>C6LCS3</accession>
<gene>
    <name evidence="9" type="ORF">BRYFOR_06420</name>
</gene>
<dbReference type="eggNOG" id="COG2148">
    <property type="taxonomic scope" value="Bacteria"/>
</dbReference>
<evidence type="ECO:0000256" key="3">
    <source>
        <dbReference type="ARBA" id="ARBA00022679"/>
    </source>
</evidence>
<comment type="similarity">
    <text evidence="2">Belongs to the bacterial sugar transferase family.</text>
</comment>
<dbReference type="Proteomes" id="UP000005561">
    <property type="component" value="Unassembled WGS sequence"/>
</dbReference>
<organism evidence="9 10">
    <name type="scientific">Marvinbryantia formatexigens DSM 14469</name>
    <dbReference type="NCBI Taxonomy" id="478749"/>
    <lineage>
        <taxon>Bacteria</taxon>
        <taxon>Bacillati</taxon>
        <taxon>Bacillota</taxon>
        <taxon>Clostridia</taxon>
        <taxon>Lachnospirales</taxon>
        <taxon>Lachnospiraceae</taxon>
        <taxon>Marvinbryantia</taxon>
    </lineage>
</organism>
<evidence type="ECO:0000256" key="5">
    <source>
        <dbReference type="ARBA" id="ARBA00022989"/>
    </source>
</evidence>
<dbReference type="AlphaFoldDB" id="C6LCS3"/>
<keyword evidence="3" id="KW-0808">Transferase</keyword>
<dbReference type="STRING" id="168384.SAMN05660368_00039"/>
<evidence type="ECO:0000313" key="10">
    <source>
        <dbReference type="Proteomes" id="UP000005561"/>
    </source>
</evidence>
<evidence type="ECO:0000256" key="4">
    <source>
        <dbReference type="ARBA" id="ARBA00022692"/>
    </source>
</evidence>
<keyword evidence="4 7" id="KW-0812">Transmembrane</keyword>
<evidence type="ECO:0000256" key="6">
    <source>
        <dbReference type="ARBA" id="ARBA00023136"/>
    </source>
</evidence>
<dbReference type="EMBL" id="ACCL02000005">
    <property type="protein sequence ID" value="EET61737.1"/>
    <property type="molecule type" value="Genomic_DNA"/>
</dbReference>